<keyword evidence="4" id="KW-0805">Transcription regulation</keyword>
<dbReference type="GO" id="GO:0005829">
    <property type="term" value="C:cytosol"/>
    <property type="evidence" value="ECO:0007669"/>
    <property type="project" value="TreeGrafter"/>
</dbReference>
<evidence type="ECO:0000256" key="2">
    <source>
        <dbReference type="ARBA" id="ARBA00022553"/>
    </source>
</evidence>
<dbReference type="PANTHER" id="PTHR48111">
    <property type="entry name" value="REGULATOR OF RPOS"/>
    <property type="match status" value="1"/>
</dbReference>
<accession>A0A9D2SQM4</accession>
<dbReference type="EMBL" id="DWWS01000031">
    <property type="protein sequence ID" value="HJC23805.1"/>
    <property type="molecule type" value="Genomic_DNA"/>
</dbReference>
<dbReference type="InterPro" id="IPR001789">
    <property type="entry name" value="Sig_transdc_resp-reg_receiver"/>
</dbReference>
<organism evidence="11 12">
    <name type="scientific">Candidatus Eisenbergiella merdavium</name>
    <dbReference type="NCBI Taxonomy" id="2838551"/>
    <lineage>
        <taxon>Bacteria</taxon>
        <taxon>Bacillati</taxon>
        <taxon>Bacillota</taxon>
        <taxon>Clostridia</taxon>
        <taxon>Lachnospirales</taxon>
        <taxon>Lachnospiraceae</taxon>
        <taxon>Eisenbergiella</taxon>
    </lineage>
</organism>
<sequence length="252" mass="28694">MLHISICDDEPSQLALLEALVSEWAKENGQEITLELCRNAEQFLFLLEERKERRQSVDVLLLDIEMPGMDGVELARRLREEGDGLQLLFVTGIAERAVEGYDVDAVSYLIKPVKRERLFFCLDRAVARIGREEPFILLETAGATERVRLRDICFLESASHDTLVHCVGRGEAVRCLKGIAWVERQLAQQSAAFYQIHRTCVVGLAHVERITRKEVTMEGGVRLPIARGKWEGLNRAYLAWYRVGRAQDEEEG</sequence>
<dbReference type="SMART" id="SM00850">
    <property type="entry name" value="LytTR"/>
    <property type="match status" value="1"/>
</dbReference>
<evidence type="ECO:0000256" key="8">
    <source>
        <dbReference type="PROSITE-ProRule" id="PRU00169"/>
    </source>
</evidence>
<dbReference type="PROSITE" id="PS50110">
    <property type="entry name" value="RESPONSE_REGULATORY"/>
    <property type="match status" value="1"/>
</dbReference>
<evidence type="ECO:0000256" key="1">
    <source>
        <dbReference type="ARBA" id="ARBA00018672"/>
    </source>
</evidence>
<reference evidence="11" key="2">
    <citation type="submission" date="2021-04" db="EMBL/GenBank/DDBJ databases">
        <authorList>
            <person name="Gilroy R."/>
        </authorList>
    </citation>
    <scope>NUCLEOTIDE SEQUENCE</scope>
    <source>
        <strain evidence="11">USAMLcec2-132</strain>
    </source>
</reference>
<feature type="domain" description="HTH LytTR-type" evidence="10">
    <location>
        <begin position="136"/>
        <end position="239"/>
    </location>
</feature>
<dbReference type="GO" id="GO:0000156">
    <property type="term" value="F:phosphorelay response regulator activity"/>
    <property type="evidence" value="ECO:0007669"/>
    <property type="project" value="TreeGrafter"/>
</dbReference>
<proteinExistence type="predicted"/>
<dbReference type="GO" id="GO:0032993">
    <property type="term" value="C:protein-DNA complex"/>
    <property type="evidence" value="ECO:0007669"/>
    <property type="project" value="TreeGrafter"/>
</dbReference>
<dbReference type="GO" id="GO:0006355">
    <property type="term" value="P:regulation of DNA-templated transcription"/>
    <property type="evidence" value="ECO:0007669"/>
    <property type="project" value="TreeGrafter"/>
</dbReference>
<gene>
    <name evidence="11" type="ORF">H9761_08885</name>
</gene>
<dbReference type="InterPro" id="IPR007492">
    <property type="entry name" value="LytTR_DNA-bd_dom"/>
</dbReference>
<evidence type="ECO:0000256" key="3">
    <source>
        <dbReference type="ARBA" id="ARBA00023012"/>
    </source>
</evidence>
<dbReference type="InterPro" id="IPR039420">
    <property type="entry name" value="WalR-like"/>
</dbReference>
<keyword evidence="3" id="KW-0902">Two-component regulatory system</keyword>
<dbReference type="PROSITE" id="PS50930">
    <property type="entry name" value="HTH_LYTTR"/>
    <property type="match status" value="1"/>
</dbReference>
<comment type="caution">
    <text evidence="11">The sequence shown here is derived from an EMBL/GenBank/DDBJ whole genome shotgun (WGS) entry which is preliminary data.</text>
</comment>
<evidence type="ECO:0000259" key="9">
    <source>
        <dbReference type="PROSITE" id="PS50110"/>
    </source>
</evidence>
<dbReference type="AlphaFoldDB" id="A0A9D2SQM4"/>
<dbReference type="Gene3D" id="2.40.50.1020">
    <property type="entry name" value="LytTr DNA-binding domain"/>
    <property type="match status" value="1"/>
</dbReference>
<dbReference type="Gene3D" id="3.40.50.2300">
    <property type="match status" value="1"/>
</dbReference>
<keyword evidence="6" id="KW-0804">Transcription</keyword>
<evidence type="ECO:0000313" key="11">
    <source>
        <dbReference type="EMBL" id="HJC23805.1"/>
    </source>
</evidence>
<dbReference type="SMART" id="SM00448">
    <property type="entry name" value="REC"/>
    <property type="match status" value="1"/>
</dbReference>
<dbReference type="GO" id="GO:0000976">
    <property type="term" value="F:transcription cis-regulatory region binding"/>
    <property type="evidence" value="ECO:0007669"/>
    <property type="project" value="TreeGrafter"/>
</dbReference>
<dbReference type="Proteomes" id="UP000823891">
    <property type="component" value="Unassembled WGS sequence"/>
</dbReference>
<feature type="domain" description="Response regulatory" evidence="9">
    <location>
        <begin position="3"/>
        <end position="126"/>
    </location>
</feature>
<evidence type="ECO:0000256" key="4">
    <source>
        <dbReference type="ARBA" id="ARBA00023015"/>
    </source>
</evidence>
<evidence type="ECO:0000313" key="12">
    <source>
        <dbReference type="Proteomes" id="UP000823891"/>
    </source>
</evidence>
<keyword evidence="2 8" id="KW-0597">Phosphoprotein</keyword>
<dbReference type="SUPFAM" id="SSF52172">
    <property type="entry name" value="CheY-like"/>
    <property type="match status" value="1"/>
</dbReference>
<feature type="modified residue" description="4-aspartylphosphate" evidence="8">
    <location>
        <position position="63"/>
    </location>
</feature>
<comment type="function">
    <text evidence="7">May play the central regulatory role in sporulation. It may be an element of the effector pathway responsible for the activation of sporulation genes in response to nutritional stress. Spo0A may act in concert with spo0H (a sigma factor) to control the expression of some genes that are critical to the sporulation process.</text>
</comment>
<evidence type="ECO:0000256" key="6">
    <source>
        <dbReference type="ARBA" id="ARBA00023163"/>
    </source>
</evidence>
<protein>
    <recommendedName>
        <fullName evidence="1">Stage 0 sporulation protein A homolog</fullName>
    </recommendedName>
</protein>
<dbReference type="InterPro" id="IPR011006">
    <property type="entry name" value="CheY-like_superfamily"/>
</dbReference>
<evidence type="ECO:0000256" key="7">
    <source>
        <dbReference type="ARBA" id="ARBA00024867"/>
    </source>
</evidence>
<dbReference type="Pfam" id="PF00072">
    <property type="entry name" value="Response_reg"/>
    <property type="match status" value="1"/>
</dbReference>
<dbReference type="Pfam" id="PF04397">
    <property type="entry name" value="LytTR"/>
    <property type="match status" value="1"/>
</dbReference>
<reference evidence="11" key="1">
    <citation type="journal article" date="2021" name="PeerJ">
        <title>Extensive microbial diversity within the chicken gut microbiome revealed by metagenomics and culture.</title>
        <authorList>
            <person name="Gilroy R."/>
            <person name="Ravi A."/>
            <person name="Getino M."/>
            <person name="Pursley I."/>
            <person name="Horton D.L."/>
            <person name="Alikhan N.F."/>
            <person name="Baker D."/>
            <person name="Gharbi K."/>
            <person name="Hall N."/>
            <person name="Watson M."/>
            <person name="Adriaenssens E.M."/>
            <person name="Foster-Nyarko E."/>
            <person name="Jarju S."/>
            <person name="Secka A."/>
            <person name="Antonio M."/>
            <person name="Oren A."/>
            <person name="Chaudhuri R.R."/>
            <person name="La Ragione R."/>
            <person name="Hildebrand F."/>
            <person name="Pallen M.J."/>
        </authorList>
    </citation>
    <scope>NUCLEOTIDE SEQUENCE</scope>
    <source>
        <strain evidence="11">USAMLcec2-132</strain>
    </source>
</reference>
<keyword evidence="5 11" id="KW-0238">DNA-binding</keyword>
<name>A0A9D2SQM4_9FIRM</name>
<evidence type="ECO:0000256" key="5">
    <source>
        <dbReference type="ARBA" id="ARBA00023125"/>
    </source>
</evidence>
<dbReference type="PANTHER" id="PTHR48111:SF1">
    <property type="entry name" value="TWO-COMPONENT RESPONSE REGULATOR ORR33"/>
    <property type="match status" value="1"/>
</dbReference>
<evidence type="ECO:0000259" key="10">
    <source>
        <dbReference type="PROSITE" id="PS50930"/>
    </source>
</evidence>